<organism evidence="1 3">
    <name type="scientific">Caballeronia sordidicola</name>
    <name type="common">Burkholderia sordidicola</name>
    <dbReference type="NCBI Taxonomy" id="196367"/>
    <lineage>
        <taxon>Bacteria</taxon>
        <taxon>Pseudomonadati</taxon>
        <taxon>Pseudomonadota</taxon>
        <taxon>Betaproteobacteria</taxon>
        <taxon>Burkholderiales</taxon>
        <taxon>Burkholderiaceae</taxon>
        <taxon>Caballeronia</taxon>
    </lineage>
</organism>
<dbReference type="AlphaFoldDB" id="A0A242M7N3"/>
<dbReference type="Proteomes" id="UP000194546">
    <property type="component" value="Unassembled WGS sequence"/>
</dbReference>
<reference evidence="1 3" key="1">
    <citation type="submission" date="2017-03" db="EMBL/GenBank/DDBJ databases">
        <title>Genome analysis of strain PAMC 26510.</title>
        <authorList>
            <person name="Oh H.-M."/>
            <person name="Yang J.-A."/>
        </authorList>
    </citation>
    <scope>NUCLEOTIDE SEQUENCE [LARGE SCALE GENOMIC DNA]</scope>
    <source>
        <strain evidence="1 3">PAMC 26510</strain>
    </source>
</reference>
<comment type="caution">
    <text evidence="1">The sequence shown here is derived from an EMBL/GenBank/DDBJ whole genome shotgun (WGS) entry which is preliminary data.</text>
</comment>
<proteinExistence type="predicted"/>
<dbReference type="Proteomes" id="UP000195221">
    <property type="component" value="Unassembled WGS sequence"/>
</dbReference>
<sequence>MSKLILSVLIVVLLARFTARVLTAKALVDFVSGDFAWDGGFYRLGVCPKCFPVRRHGSPYSLWYGSL</sequence>
<evidence type="ECO:0000313" key="2">
    <source>
        <dbReference type="EMBL" id="OTP69130.1"/>
    </source>
</evidence>
<gene>
    <name evidence="1" type="ORF">PAMC26510_32905</name>
    <name evidence="2" type="ORF">PAMC26577_31530</name>
</gene>
<dbReference type="EMBL" id="NBTY01000199">
    <property type="protein sequence ID" value="OTP66635.1"/>
    <property type="molecule type" value="Genomic_DNA"/>
</dbReference>
<evidence type="ECO:0000313" key="4">
    <source>
        <dbReference type="Proteomes" id="UP000195221"/>
    </source>
</evidence>
<accession>A0A242M7N3</accession>
<evidence type="ECO:0000313" key="3">
    <source>
        <dbReference type="Proteomes" id="UP000194546"/>
    </source>
</evidence>
<dbReference type="EMBL" id="NBTZ01000118">
    <property type="protein sequence ID" value="OTP69130.1"/>
    <property type="molecule type" value="Genomic_DNA"/>
</dbReference>
<dbReference type="RefSeq" id="WP_143325676.1">
    <property type="nucleotide sequence ID" value="NZ_MSRG01000085.1"/>
</dbReference>
<name>A0A242M7N3_CABSO</name>
<reference evidence="2 4" key="2">
    <citation type="submission" date="2017-03" db="EMBL/GenBank/DDBJ databases">
        <title>Genome analysis of strain PAMC 26577.</title>
        <authorList>
            <person name="Oh H.-M."/>
            <person name="Yang J.-A."/>
        </authorList>
    </citation>
    <scope>NUCLEOTIDE SEQUENCE [LARGE SCALE GENOMIC DNA]</scope>
    <source>
        <strain evidence="2 4">PAMC 26577</strain>
    </source>
</reference>
<protein>
    <submittedName>
        <fullName evidence="1">Uncharacterized protein</fullName>
    </submittedName>
</protein>
<evidence type="ECO:0000313" key="1">
    <source>
        <dbReference type="EMBL" id="OTP66635.1"/>
    </source>
</evidence>